<keyword evidence="3" id="KW-0050">Antiport</keyword>
<feature type="domain" description="Cation/H+ exchanger transmembrane" evidence="10">
    <location>
        <begin position="19"/>
        <end position="382"/>
    </location>
</feature>
<reference evidence="12" key="1">
    <citation type="journal article" date="2019" name="Int. J. Syst. Evol. Microbiol.">
        <title>The Global Catalogue of Microorganisms (GCM) 10K type strain sequencing project: providing services to taxonomists for standard genome sequencing and annotation.</title>
        <authorList>
            <consortium name="The Broad Institute Genomics Platform"/>
            <consortium name="The Broad Institute Genome Sequencing Center for Infectious Disease"/>
            <person name="Wu L."/>
            <person name="Ma J."/>
        </authorList>
    </citation>
    <scope>NUCLEOTIDE SEQUENCE [LARGE SCALE GENOMIC DNA]</scope>
    <source>
        <strain evidence="12">JCM 32105</strain>
    </source>
</reference>
<feature type="transmembrane region" description="Helical" evidence="9">
    <location>
        <begin position="187"/>
        <end position="208"/>
    </location>
</feature>
<comment type="subcellular location">
    <subcellularLocation>
        <location evidence="1">Cell membrane</location>
        <topology evidence="1">Multi-pass membrane protein</topology>
    </subcellularLocation>
</comment>
<evidence type="ECO:0000256" key="7">
    <source>
        <dbReference type="ARBA" id="ARBA00023065"/>
    </source>
</evidence>
<feature type="transmembrane region" description="Helical" evidence="9">
    <location>
        <begin position="66"/>
        <end position="85"/>
    </location>
</feature>
<feature type="transmembrane region" description="Helical" evidence="9">
    <location>
        <begin position="215"/>
        <end position="232"/>
    </location>
</feature>
<dbReference type="PANTHER" id="PTHR32507:SF0">
    <property type="entry name" value="NA(+)_H(+) ANTIPORTER 2-RELATED"/>
    <property type="match status" value="1"/>
</dbReference>
<dbReference type="Proteomes" id="UP001500067">
    <property type="component" value="Unassembled WGS sequence"/>
</dbReference>
<gene>
    <name evidence="11" type="ORF">GCM10023093_02270</name>
</gene>
<keyword evidence="12" id="KW-1185">Reference proteome</keyword>
<keyword evidence="8 9" id="KW-0472">Membrane</keyword>
<evidence type="ECO:0000313" key="11">
    <source>
        <dbReference type="EMBL" id="GAA4460128.1"/>
    </source>
</evidence>
<feature type="transmembrane region" description="Helical" evidence="9">
    <location>
        <begin position="155"/>
        <end position="175"/>
    </location>
</feature>
<evidence type="ECO:0000256" key="5">
    <source>
        <dbReference type="ARBA" id="ARBA00022692"/>
    </source>
</evidence>
<evidence type="ECO:0000256" key="4">
    <source>
        <dbReference type="ARBA" id="ARBA00022475"/>
    </source>
</evidence>
<feature type="transmembrane region" description="Helical" evidence="9">
    <location>
        <begin position="97"/>
        <end position="117"/>
    </location>
</feature>
<dbReference type="InterPro" id="IPR006153">
    <property type="entry name" value="Cation/H_exchanger_TM"/>
</dbReference>
<dbReference type="Pfam" id="PF00999">
    <property type="entry name" value="Na_H_Exchanger"/>
    <property type="match status" value="1"/>
</dbReference>
<dbReference type="PANTHER" id="PTHR32507">
    <property type="entry name" value="NA(+)/H(+) ANTIPORTER 1"/>
    <property type="match status" value="1"/>
</dbReference>
<feature type="transmembrane region" description="Helical" evidence="9">
    <location>
        <begin position="287"/>
        <end position="305"/>
    </location>
</feature>
<feature type="transmembrane region" description="Helical" evidence="9">
    <location>
        <begin position="311"/>
        <end position="330"/>
    </location>
</feature>
<name>A0ABP8N2E8_9BACT</name>
<keyword evidence="7" id="KW-0406">Ion transport</keyword>
<keyword evidence="4" id="KW-1003">Cell membrane</keyword>
<feature type="transmembrane region" description="Helical" evidence="9">
    <location>
        <begin position="36"/>
        <end position="54"/>
    </location>
</feature>
<keyword evidence="5 9" id="KW-0812">Transmembrane</keyword>
<keyword evidence="2" id="KW-0813">Transport</keyword>
<dbReference type="InterPro" id="IPR038770">
    <property type="entry name" value="Na+/solute_symporter_sf"/>
</dbReference>
<dbReference type="Gene3D" id="1.20.1530.20">
    <property type="match status" value="1"/>
</dbReference>
<evidence type="ECO:0000256" key="8">
    <source>
        <dbReference type="ARBA" id="ARBA00023136"/>
    </source>
</evidence>
<feature type="transmembrane region" description="Helical" evidence="9">
    <location>
        <begin position="123"/>
        <end position="143"/>
    </location>
</feature>
<evidence type="ECO:0000256" key="9">
    <source>
        <dbReference type="SAM" id="Phobius"/>
    </source>
</evidence>
<evidence type="ECO:0000256" key="1">
    <source>
        <dbReference type="ARBA" id="ARBA00004651"/>
    </source>
</evidence>
<protein>
    <recommendedName>
        <fullName evidence="10">Cation/H+ exchanger transmembrane domain-containing protein</fullName>
    </recommendedName>
</protein>
<evidence type="ECO:0000256" key="6">
    <source>
        <dbReference type="ARBA" id="ARBA00022989"/>
    </source>
</evidence>
<dbReference type="EMBL" id="BAABFA010000004">
    <property type="protein sequence ID" value="GAA4460128.1"/>
    <property type="molecule type" value="Genomic_DNA"/>
</dbReference>
<feature type="transmembrane region" description="Helical" evidence="9">
    <location>
        <begin position="342"/>
        <end position="359"/>
    </location>
</feature>
<proteinExistence type="predicted"/>
<feature type="transmembrane region" description="Helical" evidence="9">
    <location>
        <begin position="6"/>
        <end position="24"/>
    </location>
</feature>
<evidence type="ECO:0000259" key="10">
    <source>
        <dbReference type="Pfam" id="PF00999"/>
    </source>
</evidence>
<feature type="transmembrane region" description="Helical" evidence="9">
    <location>
        <begin position="238"/>
        <end position="254"/>
    </location>
</feature>
<dbReference type="RefSeq" id="WP_345077254.1">
    <property type="nucleotide sequence ID" value="NZ_BAABFA010000004.1"/>
</dbReference>
<evidence type="ECO:0000313" key="12">
    <source>
        <dbReference type="Proteomes" id="UP001500067"/>
    </source>
</evidence>
<evidence type="ECO:0000256" key="3">
    <source>
        <dbReference type="ARBA" id="ARBA00022449"/>
    </source>
</evidence>
<keyword evidence="6 9" id="KW-1133">Transmembrane helix</keyword>
<accession>A0ABP8N2E8</accession>
<organism evidence="11 12">
    <name type="scientific">Nemorincola caseinilytica</name>
    <dbReference type="NCBI Taxonomy" id="2054315"/>
    <lineage>
        <taxon>Bacteria</taxon>
        <taxon>Pseudomonadati</taxon>
        <taxon>Bacteroidota</taxon>
        <taxon>Chitinophagia</taxon>
        <taxon>Chitinophagales</taxon>
        <taxon>Chitinophagaceae</taxon>
        <taxon>Nemorincola</taxon>
    </lineage>
</organism>
<sequence length="398" mass="44396">MPIQLHTHTVIILLSSTVILSYLFNMLSRKTQIPSVLLLIATGLGVQLLLNHYGYTAINVQKLVKILGAVGIIMIVLEAAMDLSVNREKLPLIRNSFLSALGIFALSALGIGSLIAWSLDRSLHQSLIYAIPMSIISSAIVIPSTSHLQEAKKEFIIYESSFSDIIGILVFDYMLMENVLSWRSFGIFAGNLVLALIISILASLLLLYILMKITVTLRFFLMFAILALVYSAGEMIHIPSLLIVLVFGLVLNNSKQVLRGPFARYASPERMNEILHLMRSITAETSFLLRTFFFILFGYTIDIASVATADVALIGSLIVAVLFVSRFLYLRFILKANLLPELFLMPRGLVTILLFYSIPASRVMDNFNPGILLFVVILTSLLMMLGLMFFHQREDDIL</sequence>
<feature type="transmembrane region" description="Helical" evidence="9">
    <location>
        <begin position="371"/>
        <end position="390"/>
    </location>
</feature>
<comment type="caution">
    <text evidence="11">The sequence shown here is derived from an EMBL/GenBank/DDBJ whole genome shotgun (WGS) entry which is preliminary data.</text>
</comment>
<evidence type="ECO:0000256" key="2">
    <source>
        <dbReference type="ARBA" id="ARBA00022448"/>
    </source>
</evidence>